<dbReference type="PANTHER" id="PTHR36834:SF2">
    <property type="entry name" value="MEMBRANE PROTEIN"/>
    <property type="match status" value="1"/>
</dbReference>
<evidence type="ECO:0000313" key="4">
    <source>
        <dbReference type="Proteomes" id="UP000573963"/>
    </source>
</evidence>
<sequence>MKKIINNLFIAGFVFYVLVVVGEILFKYSTPLQLFGNREYFRSVNLIPFNDIINGNFNKLDIIGNVILFIPLGIYLNIINPASKISNNICIIIGTSLAFECIQYILGLGATDTTDIITNSVGGLIGIGIYTVIEKLFKNKVKVKNFVTICSTVVMVFVGILITGIVMYN</sequence>
<dbReference type="RefSeq" id="WP_168932504.1">
    <property type="nucleotide sequence ID" value="NZ_JABAFD010000008.1"/>
</dbReference>
<evidence type="ECO:0000256" key="1">
    <source>
        <dbReference type="SAM" id="Phobius"/>
    </source>
</evidence>
<reference evidence="3 4" key="1">
    <citation type="submission" date="2020-04" db="EMBL/GenBank/DDBJ databases">
        <authorList>
            <person name="Hitch T.C.A."/>
            <person name="Wylensek D."/>
            <person name="Clavel T."/>
        </authorList>
    </citation>
    <scope>NUCLEOTIDE SEQUENCE [LARGE SCALE GENOMIC DNA]</scope>
    <source>
        <strain evidence="3 4">Med78_4-601-WT-2</strain>
    </source>
</reference>
<dbReference type="EMBL" id="JABAFD010000008">
    <property type="protein sequence ID" value="NME10474.1"/>
    <property type="molecule type" value="Genomic_DNA"/>
</dbReference>
<dbReference type="Pfam" id="PF04892">
    <property type="entry name" value="VanZ"/>
    <property type="match status" value="1"/>
</dbReference>
<keyword evidence="1" id="KW-1133">Transmembrane helix</keyword>
<protein>
    <submittedName>
        <fullName evidence="3">VanZ family protein</fullName>
    </submittedName>
</protein>
<dbReference type="InterPro" id="IPR053150">
    <property type="entry name" value="Teicoplanin_resist-assoc"/>
</dbReference>
<feature type="transmembrane region" description="Helical" evidence="1">
    <location>
        <begin position="62"/>
        <end position="79"/>
    </location>
</feature>
<keyword evidence="1" id="KW-0812">Transmembrane</keyword>
<evidence type="ECO:0000259" key="2">
    <source>
        <dbReference type="Pfam" id="PF04892"/>
    </source>
</evidence>
<organism evidence="3 4">
    <name type="scientific">Paraclostridium bifermentans</name>
    <name type="common">Clostridium bifermentans</name>
    <dbReference type="NCBI Taxonomy" id="1490"/>
    <lineage>
        <taxon>Bacteria</taxon>
        <taxon>Bacillati</taxon>
        <taxon>Bacillota</taxon>
        <taxon>Clostridia</taxon>
        <taxon>Peptostreptococcales</taxon>
        <taxon>Peptostreptococcaceae</taxon>
        <taxon>Paraclostridium</taxon>
    </lineage>
</organism>
<gene>
    <name evidence="3" type="ORF">HF875_13140</name>
</gene>
<feature type="transmembrane region" description="Helical" evidence="1">
    <location>
        <begin position="116"/>
        <end position="133"/>
    </location>
</feature>
<keyword evidence="1" id="KW-0472">Membrane</keyword>
<dbReference type="AlphaFoldDB" id="A0AA44DMM9"/>
<dbReference type="PANTHER" id="PTHR36834">
    <property type="entry name" value="MEMBRANE PROTEIN-RELATED"/>
    <property type="match status" value="1"/>
</dbReference>
<proteinExistence type="predicted"/>
<dbReference type="Proteomes" id="UP000573963">
    <property type="component" value="Unassembled WGS sequence"/>
</dbReference>
<feature type="domain" description="VanZ-like" evidence="2">
    <location>
        <begin position="13"/>
        <end position="133"/>
    </location>
</feature>
<name>A0AA44DMM9_PARBF</name>
<accession>A0AA44DMM9</accession>
<evidence type="ECO:0000313" key="3">
    <source>
        <dbReference type="EMBL" id="NME10474.1"/>
    </source>
</evidence>
<feature type="transmembrane region" description="Helical" evidence="1">
    <location>
        <begin position="91"/>
        <end position="110"/>
    </location>
</feature>
<feature type="transmembrane region" description="Helical" evidence="1">
    <location>
        <begin position="145"/>
        <end position="168"/>
    </location>
</feature>
<comment type="caution">
    <text evidence="3">The sequence shown here is derived from an EMBL/GenBank/DDBJ whole genome shotgun (WGS) entry which is preliminary data.</text>
</comment>
<feature type="transmembrane region" description="Helical" evidence="1">
    <location>
        <begin position="7"/>
        <end position="26"/>
    </location>
</feature>
<dbReference type="InterPro" id="IPR006976">
    <property type="entry name" value="VanZ-like"/>
</dbReference>